<name>A0AAE8G055_STRIT</name>
<dbReference type="EMBL" id="RJOO01000003">
    <property type="protein sequence ID" value="RSJ23110.1"/>
    <property type="molecule type" value="Genomic_DNA"/>
</dbReference>
<feature type="transmembrane region" description="Helical" evidence="5">
    <location>
        <begin position="217"/>
        <end position="239"/>
    </location>
</feature>
<dbReference type="GeneID" id="57843971"/>
<dbReference type="Pfam" id="PF02361">
    <property type="entry name" value="CbiQ"/>
    <property type="match status" value="1"/>
</dbReference>
<gene>
    <name evidence="6" type="primary">ecfT_1</name>
    <name evidence="6" type="ORF">D8827_05515</name>
</gene>
<dbReference type="RefSeq" id="WP_003077454.1">
    <property type="nucleotide sequence ID" value="NZ_JALGPV010000003.1"/>
</dbReference>
<sequence length="243" mass="27624">MKSRADSQLRFKSDSFLDVSPLAKIIIFVISSTLMLQNRSLISEITVGIITILILVNSKEKKRTLVFTSLYFGTILFEVSIRMLILSSFIVFVFGLLKIFRLFLPTMALYYILSEKTTASEYLSMFKRFHIPDSFSVSFVVMLRLIPTLKEHIVNIQKALKFRNLKVGLALFLTHPSVAVERVVVPLLISSGKVIEELSAAALTRGLDVRRKRNTILTFKLSITDVLIGSLMIIIFIYLRRIG</sequence>
<evidence type="ECO:0000313" key="6">
    <source>
        <dbReference type="EMBL" id="RSJ23110.1"/>
    </source>
</evidence>
<keyword evidence="2 5" id="KW-0812">Transmembrane</keyword>
<dbReference type="AlphaFoldDB" id="A0AAE8G055"/>
<proteinExistence type="predicted"/>
<dbReference type="OMA" id="SWITQPT"/>
<comment type="caution">
    <text evidence="6">The sequence shown here is derived from an EMBL/GenBank/DDBJ whole genome shotgun (WGS) entry which is preliminary data.</text>
</comment>
<evidence type="ECO:0000256" key="1">
    <source>
        <dbReference type="ARBA" id="ARBA00004141"/>
    </source>
</evidence>
<feature type="transmembrane region" description="Helical" evidence="5">
    <location>
        <begin position="41"/>
        <end position="58"/>
    </location>
</feature>
<evidence type="ECO:0000256" key="2">
    <source>
        <dbReference type="ARBA" id="ARBA00022692"/>
    </source>
</evidence>
<dbReference type="Proteomes" id="UP000267137">
    <property type="component" value="Unassembled WGS sequence"/>
</dbReference>
<feature type="transmembrane region" description="Helical" evidence="5">
    <location>
        <begin position="16"/>
        <end position="35"/>
    </location>
</feature>
<protein>
    <submittedName>
        <fullName evidence="6">Energy-coupling factor transporter transmembrane protein EcfT</fullName>
    </submittedName>
</protein>
<organism evidence="6 7">
    <name type="scientific">Streptococcus intermedius</name>
    <dbReference type="NCBI Taxonomy" id="1338"/>
    <lineage>
        <taxon>Bacteria</taxon>
        <taxon>Bacillati</taxon>
        <taxon>Bacillota</taxon>
        <taxon>Bacilli</taxon>
        <taxon>Lactobacillales</taxon>
        <taxon>Streptococcaceae</taxon>
        <taxon>Streptococcus</taxon>
        <taxon>Streptococcus anginosus group</taxon>
    </lineage>
</organism>
<evidence type="ECO:0000256" key="3">
    <source>
        <dbReference type="ARBA" id="ARBA00022989"/>
    </source>
</evidence>
<reference evidence="6 7" key="1">
    <citation type="submission" date="2018-11" db="EMBL/GenBank/DDBJ databases">
        <title>Species Designations Belie Phenotypic and Genotypic Heterogeneity in Oral Streptococci.</title>
        <authorList>
            <person name="Velsko I."/>
        </authorList>
    </citation>
    <scope>NUCLEOTIDE SEQUENCE [LARGE SCALE GENOMIC DNA]</scope>
    <source>
        <strain evidence="6 7">KLC02</strain>
    </source>
</reference>
<evidence type="ECO:0000256" key="5">
    <source>
        <dbReference type="SAM" id="Phobius"/>
    </source>
</evidence>
<dbReference type="InterPro" id="IPR003339">
    <property type="entry name" value="ABC/ECF_trnsptr_transmembrane"/>
</dbReference>
<comment type="subcellular location">
    <subcellularLocation>
        <location evidence="1">Membrane</location>
        <topology evidence="1">Multi-pass membrane protein</topology>
    </subcellularLocation>
</comment>
<dbReference type="GO" id="GO:0005886">
    <property type="term" value="C:plasma membrane"/>
    <property type="evidence" value="ECO:0007669"/>
    <property type="project" value="UniProtKB-ARBA"/>
</dbReference>
<dbReference type="CDD" id="cd16914">
    <property type="entry name" value="EcfT"/>
    <property type="match status" value="1"/>
</dbReference>
<keyword evidence="3 5" id="KW-1133">Transmembrane helix</keyword>
<evidence type="ECO:0000256" key="4">
    <source>
        <dbReference type="ARBA" id="ARBA00023136"/>
    </source>
</evidence>
<evidence type="ECO:0000313" key="7">
    <source>
        <dbReference type="Proteomes" id="UP000267137"/>
    </source>
</evidence>
<feature type="transmembrane region" description="Helical" evidence="5">
    <location>
        <begin position="70"/>
        <end position="97"/>
    </location>
</feature>
<accession>A0AAE8G055</accession>
<keyword evidence="4 5" id="KW-0472">Membrane</keyword>